<dbReference type="PANTHER" id="PTHR11200">
    <property type="entry name" value="INOSITOL 5-PHOSPHATASE"/>
    <property type="match status" value="1"/>
</dbReference>
<dbReference type="Proteomes" id="UP000000599">
    <property type="component" value="Chromosome E"/>
</dbReference>
<dbReference type="InterPro" id="IPR000300">
    <property type="entry name" value="IPPc"/>
</dbReference>
<dbReference type="Pfam" id="PF22669">
    <property type="entry name" value="Exo_endo_phos2"/>
    <property type="match status" value="1"/>
</dbReference>
<protein>
    <submittedName>
        <fullName evidence="2">DEHA2E11330p</fullName>
    </submittedName>
</protein>
<proteinExistence type="predicted"/>
<dbReference type="PANTHER" id="PTHR11200:SF275">
    <property type="entry name" value="LD06095P"/>
    <property type="match status" value="1"/>
</dbReference>
<name>Q6BPR9_DEBHA</name>
<dbReference type="FunCoup" id="Q6BPR9">
    <property type="interactions" value="102"/>
</dbReference>
<dbReference type="RefSeq" id="XP_459801.2">
    <property type="nucleotide sequence ID" value="XM_459801.1"/>
</dbReference>
<accession>Q6BPR9</accession>
<dbReference type="InterPro" id="IPR046985">
    <property type="entry name" value="IP5"/>
</dbReference>
<dbReference type="InParanoid" id="Q6BPR9"/>
<dbReference type="GO" id="GO:0004439">
    <property type="term" value="F:phosphatidylinositol-4,5-bisphosphate 5-phosphatase activity"/>
    <property type="evidence" value="ECO:0007669"/>
    <property type="project" value="TreeGrafter"/>
</dbReference>
<dbReference type="EMBL" id="CR382137">
    <property type="protein sequence ID" value="CAG88040.2"/>
    <property type="molecule type" value="Genomic_DNA"/>
</dbReference>
<dbReference type="SUPFAM" id="SSF56219">
    <property type="entry name" value="DNase I-like"/>
    <property type="match status" value="1"/>
</dbReference>
<dbReference type="Gene3D" id="3.60.10.10">
    <property type="entry name" value="Endonuclease/exonuclease/phosphatase"/>
    <property type="match status" value="1"/>
</dbReference>
<sequence>MTDTNENIPLYLLTYNCNKQKLDYDLVIPKIMESLPDQLSTLYVFGLEELCSIIDGCFVENASNHLIKFNKFFIEALNRKYGTEDVKFHTIGMNHIGAIGIIAITPYPSKFHKLRLGRSGCGYGYSSMKGAAGIRLSYIPEGRHESTKSPVEMTFANFHLSAYEGDHYFQKRNNEVNSLMRSMDFGDGYSLLKPRAHCFVMGDLNYRTTKKYDPNSASFNQLLNLQDQSKLDHGDIEELVKNYDELTEERHNGNIFAGFSEACINFRPTYKYHLNTAIYNRKRSPSWCDRILYQSTYKNNLSSVLSRKKESSPVLPQVHEYGSIQSILSSDHQPVYLSITVPTSPPESIISAHGYLQVLPSETPNNHFRHDTNDQGMDVSDESIIGATQIYMKSTVLDRLIQGYIRKISDFSIGQGLWFSSTSKGRLALLLVALFCWGAYYVI</sequence>
<dbReference type="STRING" id="284592.Q6BPR9"/>
<organism evidence="2 3">
    <name type="scientific">Debaryomyces hansenii (strain ATCC 36239 / CBS 767 / BCRC 21394 / JCM 1990 / NBRC 0083 / IGC 2968)</name>
    <name type="common">Yeast</name>
    <name type="synonym">Torulaspora hansenii</name>
    <dbReference type="NCBI Taxonomy" id="284592"/>
    <lineage>
        <taxon>Eukaryota</taxon>
        <taxon>Fungi</taxon>
        <taxon>Dikarya</taxon>
        <taxon>Ascomycota</taxon>
        <taxon>Saccharomycotina</taxon>
        <taxon>Pichiomycetes</taxon>
        <taxon>Debaryomycetaceae</taxon>
        <taxon>Debaryomyces</taxon>
    </lineage>
</organism>
<dbReference type="GO" id="GO:0046856">
    <property type="term" value="P:phosphatidylinositol dephosphorylation"/>
    <property type="evidence" value="ECO:0007669"/>
    <property type="project" value="InterPro"/>
</dbReference>
<dbReference type="AlphaFoldDB" id="Q6BPR9"/>
<feature type="domain" description="Inositol polyphosphate-related phosphatase" evidence="1">
    <location>
        <begin position="6"/>
        <end position="347"/>
    </location>
</feature>
<dbReference type="VEuPathDB" id="FungiDB:DEHA2E11330g"/>
<gene>
    <name evidence="2" type="ordered locus">DEHA2E11330g</name>
</gene>
<dbReference type="KEGG" id="dha:DEHA2E11330g"/>
<keyword evidence="3" id="KW-1185">Reference proteome</keyword>
<evidence type="ECO:0000259" key="1">
    <source>
        <dbReference type="SMART" id="SM00128"/>
    </source>
</evidence>
<dbReference type="eggNOG" id="KOG0565">
    <property type="taxonomic scope" value="Eukaryota"/>
</dbReference>
<dbReference type="SMART" id="SM00128">
    <property type="entry name" value="IPPc"/>
    <property type="match status" value="1"/>
</dbReference>
<dbReference type="GeneID" id="2901916"/>
<evidence type="ECO:0000313" key="2">
    <source>
        <dbReference type="EMBL" id="CAG88040.2"/>
    </source>
</evidence>
<dbReference type="OMA" id="HRYPGWT"/>
<dbReference type="HOGENOM" id="CLU_025224_2_1_1"/>
<dbReference type="OrthoDB" id="62798at2759"/>
<evidence type="ECO:0000313" key="3">
    <source>
        <dbReference type="Proteomes" id="UP000000599"/>
    </source>
</evidence>
<dbReference type="InterPro" id="IPR036691">
    <property type="entry name" value="Endo/exonu/phosph_ase_sf"/>
</dbReference>
<reference evidence="2 3" key="1">
    <citation type="journal article" date="2004" name="Nature">
        <title>Genome evolution in yeasts.</title>
        <authorList>
            <consortium name="Genolevures"/>
            <person name="Dujon B."/>
            <person name="Sherman D."/>
            <person name="Fischer G."/>
            <person name="Durrens P."/>
            <person name="Casaregola S."/>
            <person name="Lafontaine I."/>
            <person name="de Montigny J."/>
            <person name="Marck C."/>
            <person name="Neuveglise C."/>
            <person name="Talla E."/>
            <person name="Goffard N."/>
            <person name="Frangeul L."/>
            <person name="Aigle M."/>
            <person name="Anthouard V."/>
            <person name="Babour A."/>
            <person name="Barbe V."/>
            <person name="Barnay S."/>
            <person name="Blanchin S."/>
            <person name="Beckerich J.M."/>
            <person name="Beyne E."/>
            <person name="Bleykasten C."/>
            <person name="Boisrame A."/>
            <person name="Boyer J."/>
            <person name="Cattolico L."/>
            <person name="Confanioleri F."/>
            <person name="de Daruvar A."/>
            <person name="Despons L."/>
            <person name="Fabre E."/>
            <person name="Fairhead C."/>
            <person name="Ferry-Dumazet H."/>
            <person name="Groppi A."/>
            <person name="Hantraye F."/>
            <person name="Hennequin C."/>
            <person name="Jauniaux N."/>
            <person name="Joyet P."/>
            <person name="Kachouri R."/>
            <person name="Kerrest A."/>
            <person name="Koszul R."/>
            <person name="Lemaire M."/>
            <person name="Lesur I."/>
            <person name="Ma L."/>
            <person name="Muller H."/>
            <person name="Nicaud J.M."/>
            <person name="Nikolski M."/>
            <person name="Oztas S."/>
            <person name="Ozier-Kalogeropoulos O."/>
            <person name="Pellenz S."/>
            <person name="Potier S."/>
            <person name="Richard G.F."/>
            <person name="Straub M.L."/>
            <person name="Suleau A."/>
            <person name="Swennene D."/>
            <person name="Tekaia F."/>
            <person name="Wesolowski-Louvel M."/>
            <person name="Westhof E."/>
            <person name="Wirth B."/>
            <person name="Zeniou-Meyer M."/>
            <person name="Zivanovic I."/>
            <person name="Bolotin-Fukuhara M."/>
            <person name="Thierry A."/>
            <person name="Bouchier C."/>
            <person name="Caudron B."/>
            <person name="Scarpelli C."/>
            <person name="Gaillardin C."/>
            <person name="Weissenbach J."/>
            <person name="Wincker P."/>
            <person name="Souciet J.L."/>
        </authorList>
    </citation>
    <scope>NUCLEOTIDE SEQUENCE [LARGE SCALE GENOMIC DNA]</scope>
    <source>
        <strain evidence="3">ATCC 36239 / CBS 767 / BCRC 21394 / JCM 1990 / NBRC 0083 / IGC 2968</strain>
    </source>
</reference>